<evidence type="ECO:0000256" key="2">
    <source>
        <dbReference type="ARBA" id="ARBA00022729"/>
    </source>
</evidence>
<feature type="signal peptide" evidence="3">
    <location>
        <begin position="1"/>
        <end position="32"/>
    </location>
</feature>
<dbReference type="GO" id="GO:0004177">
    <property type="term" value="F:aminopeptidase activity"/>
    <property type="evidence" value="ECO:0007669"/>
    <property type="project" value="UniProtKB-KW"/>
</dbReference>
<keyword evidence="5" id="KW-0031">Aminopeptidase</keyword>
<evidence type="ECO:0000313" key="5">
    <source>
        <dbReference type="EMBL" id="PLC53892.1"/>
    </source>
</evidence>
<feature type="domain" description="Imelysin-like" evidence="4">
    <location>
        <begin position="56"/>
        <end position="320"/>
    </location>
</feature>
<dbReference type="Pfam" id="PF09375">
    <property type="entry name" value="Peptidase_M75"/>
    <property type="match status" value="1"/>
</dbReference>
<keyword evidence="6" id="KW-1185">Reference proteome</keyword>
<dbReference type="Proteomes" id="UP000234328">
    <property type="component" value="Unassembled WGS sequence"/>
</dbReference>
<dbReference type="Gene3D" id="1.20.1420.20">
    <property type="entry name" value="M75 peptidase, HXXE motif"/>
    <property type="match status" value="1"/>
</dbReference>
<dbReference type="CDD" id="cd14659">
    <property type="entry name" value="Imelysin-like_IPPA"/>
    <property type="match status" value="1"/>
</dbReference>
<dbReference type="EMBL" id="PDNV01000006">
    <property type="protein sequence ID" value="PLC53892.1"/>
    <property type="molecule type" value="Genomic_DNA"/>
</dbReference>
<evidence type="ECO:0000259" key="4">
    <source>
        <dbReference type="Pfam" id="PF09375"/>
    </source>
</evidence>
<evidence type="ECO:0000313" key="6">
    <source>
        <dbReference type="Proteomes" id="UP000234328"/>
    </source>
</evidence>
<dbReference type="InterPro" id="IPR034984">
    <property type="entry name" value="Imelysin-like_IPPA"/>
</dbReference>
<name>A0A2N4UFU3_9BURK</name>
<gene>
    <name evidence="5" type="ORF">CR155_10665</name>
</gene>
<keyword evidence="2 3" id="KW-0732">Signal</keyword>
<keyword evidence="5" id="KW-0378">Hydrolase</keyword>
<keyword evidence="5" id="KW-0645">Protease</keyword>
<organism evidence="5 6">
    <name type="scientific">Pollutimonas nitritireducens</name>
    <dbReference type="NCBI Taxonomy" id="2045209"/>
    <lineage>
        <taxon>Bacteria</taxon>
        <taxon>Pseudomonadati</taxon>
        <taxon>Pseudomonadota</taxon>
        <taxon>Betaproteobacteria</taxon>
        <taxon>Burkholderiales</taxon>
        <taxon>Alcaligenaceae</taxon>
        <taxon>Pollutimonas</taxon>
    </lineage>
</organism>
<evidence type="ECO:0000256" key="3">
    <source>
        <dbReference type="SAM" id="SignalP"/>
    </source>
</evidence>
<dbReference type="InterPro" id="IPR018976">
    <property type="entry name" value="Imelysin-like"/>
</dbReference>
<sequence>MTRTFSISRLCFVWLRPVLCAAALLPAMSSAAGELPADFGKRLTTGYISPAMQGFHLAADHLNATLQGWCVAPDKNGARRIDKDFARLVKAWAGIEFLRFGPLVKANRYEKLNFWPDPRGITLRQVQGVLTKPEAIPNASELSTHSVAIQGLPALEYILYREDGLLAGMATGATPVKVSPEACSYAMSIAGNLEKLGSELASEWRPGGIYAQQFARPSQGNSLYRTEQEVAAEAIKALSTGLQFARDVKLLPVLGDGIGSVKPKRAPFWRSGQSMASMAASAQGMLRFYRAGGYRYGSDEAWINDSVLAELRRIDDTFKAMPDSGGAVEFVEFISSEDGYRQLTLAALLTKNAKVLVDEHVATAFDVRMGFNALDGD</sequence>
<comment type="subcellular location">
    <subcellularLocation>
        <location evidence="1">Cell envelope</location>
    </subcellularLocation>
</comment>
<comment type="caution">
    <text evidence="5">The sequence shown here is derived from an EMBL/GenBank/DDBJ whole genome shotgun (WGS) entry which is preliminary data.</text>
</comment>
<accession>A0A2N4UFU3</accession>
<evidence type="ECO:0000256" key="1">
    <source>
        <dbReference type="ARBA" id="ARBA00004196"/>
    </source>
</evidence>
<dbReference type="RefSeq" id="WP_102070013.1">
    <property type="nucleotide sequence ID" value="NZ_PDNV01000006.1"/>
</dbReference>
<protein>
    <submittedName>
        <fullName evidence="5">Aminopeptidase</fullName>
    </submittedName>
</protein>
<dbReference type="OrthoDB" id="5729110at2"/>
<feature type="chain" id="PRO_5014969495" evidence="3">
    <location>
        <begin position="33"/>
        <end position="377"/>
    </location>
</feature>
<dbReference type="GO" id="GO:0030313">
    <property type="term" value="C:cell envelope"/>
    <property type="evidence" value="ECO:0007669"/>
    <property type="project" value="UniProtKB-SubCell"/>
</dbReference>
<reference evidence="5 6" key="1">
    <citation type="submission" date="2017-10" db="EMBL/GenBank/DDBJ databases">
        <title>Two draft genome sequences of Pusillimonas sp. strains isolated from a nitrate- and radionuclide-contaminated groundwater in Russia.</title>
        <authorList>
            <person name="Grouzdev D.S."/>
            <person name="Tourova T.P."/>
            <person name="Goeva M.A."/>
            <person name="Babich T.L."/>
            <person name="Sokolova D.S."/>
            <person name="Abdullin R."/>
            <person name="Poltaraus A.B."/>
            <person name="Toshchakov S.V."/>
            <person name="Nazina T.N."/>
        </authorList>
    </citation>
    <scope>NUCLEOTIDE SEQUENCE [LARGE SCALE GENOMIC DNA]</scope>
    <source>
        <strain evidence="5 6">JR1/69-2-13</strain>
    </source>
</reference>
<proteinExistence type="predicted"/>
<dbReference type="InterPro" id="IPR038352">
    <property type="entry name" value="Imelysin_sf"/>
</dbReference>
<dbReference type="AlphaFoldDB" id="A0A2N4UFU3"/>